<dbReference type="PROSITE" id="PS50103">
    <property type="entry name" value="ZF_C3H1"/>
    <property type="match status" value="1"/>
</dbReference>
<dbReference type="AlphaFoldDB" id="A0A6A6JX55"/>
<dbReference type="Pfam" id="PF25540">
    <property type="entry name" value="DUF7923"/>
    <property type="match status" value="1"/>
</dbReference>
<evidence type="ECO:0000256" key="2">
    <source>
        <dbReference type="SAM" id="Coils"/>
    </source>
</evidence>
<dbReference type="PANTHER" id="PTHR37543">
    <property type="entry name" value="CCCH ZINC FINGER DNA BINDING PROTEIN (AFU_ORTHOLOGUE AFUA_5G12760)"/>
    <property type="match status" value="1"/>
</dbReference>
<dbReference type="Pfam" id="PF25543">
    <property type="entry name" value="zf-CCCH_tandem"/>
    <property type="match status" value="1"/>
</dbReference>
<keyword evidence="1" id="KW-0479">Metal-binding</keyword>
<name>A0A6A6JX55_WESOR</name>
<dbReference type="InterPro" id="IPR057683">
    <property type="entry name" value="DUF7923"/>
</dbReference>
<evidence type="ECO:0000256" key="1">
    <source>
        <dbReference type="PROSITE-ProRule" id="PRU00723"/>
    </source>
</evidence>
<keyword evidence="1" id="KW-0862">Zinc</keyword>
<evidence type="ECO:0000259" key="4">
    <source>
        <dbReference type="PROSITE" id="PS50103"/>
    </source>
</evidence>
<gene>
    <name evidence="5" type="ORF">EI97DRAFT_464363</name>
</gene>
<feature type="compositionally biased region" description="Low complexity" evidence="3">
    <location>
        <begin position="293"/>
        <end position="305"/>
    </location>
</feature>
<dbReference type="InterPro" id="IPR000571">
    <property type="entry name" value="Znf_CCCH"/>
</dbReference>
<feature type="region of interest" description="Disordered" evidence="3">
    <location>
        <begin position="262"/>
        <end position="312"/>
    </location>
</feature>
<dbReference type="OrthoDB" id="2270193at2759"/>
<dbReference type="Proteomes" id="UP000800097">
    <property type="component" value="Unassembled WGS sequence"/>
</dbReference>
<keyword evidence="2" id="KW-0175">Coiled coil</keyword>
<evidence type="ECO:0000313" key="6">
    <source>
        <dbReference type="Proteomes" id="UP000800097"/>
    </source>
</evidence>
<feature type="domain" description="C3H1-type" evidence="4">
    <location>
        <begin position="366"/>
        <end position="395"/>
    </location>
</feature>
<dbReference type="PANTHER" id="PTHR37543:SF1">
    <property type="entry name" value="CCCH ZINC FINGER DNA BINDING PROTEIN (AFU_ORTHOLOGUE AFUA_5G12760)"/>
    <property type="match status" value="1"/>
</dbReference>
<feature type="zinc finger region" description="C3H1-type" evidence="1">
    <location>
        <begin position="366"/>
        <end position="395"/>
    </location>
</feature>
<accession>A0A6A6JX55</accession>
<dbReference type="InterPro" id="IPR057654">
    <property type="entry name" value="Znf-CCCH_tandem"/>
</dbReference>
<dbReference type="GO" id="GO:0008270">
    <property type="term" value="F:zinc ion binding"/>
    <property type="evidence" value="ECO:0007669"/>
    <property type="project" value="UniProtKB-KW"/>
</dbReference>
<protein>
    <recommendedName>
        <fullName evidence="4">C3H1-type domain-containing protein</fullName>
    </recommendedName>
</protein>
<proteinExistence type="predicted"/>
<evidence type="ECO:0000256" key="3">
    <source>
        <dbReference type="SAM" id="MobiDB-lite"/>
    </source>
</evidence>
<dbReference type="RefSeq" id="XP_033657936.1">
    <property type="nucleotide sequence ID" value="XM_033801415.1"/>
</dbReference>
<sequence>MYCEAPSNMTMANGIDTDDYESKLGSFNEVFVDLIKKYKALQEDYRELSIDHKNERRMRRQYQEEVEKSLDARDRLISLQEDSAFVLGLIDGDGVYFQDTFLKAQSGSEAASKLQAAIRDHVSSLYPKSSHWRIMVNIYVSLDKMGQKLAQVGLLNNQQEFRLFAQDFNVNQPLFSIIDVGYGKERADFKINEMLRTFSENPTCKHIIFGGCHDAGYLNTLGQYKHHKEKAAKLTLLHATSPYPGFLDLPFNTVRFDDVFRTQPLPESGRPANPPSQAMPERTLSLSEDRKPAAAPSPVSTPAPAESTWRSVAKSSGPINGIIDVTPYKLPKKRVIYLNKEKHRLDEKLPALDPKATQAIDKRMKEGGSNLCNQWHLNNHQCPNGDFCRFQHGPPLTAGETIALQLKARNIPCRDPYCTNVFCYLGHQCAWERDQGYCTFKDRCNFVDTHGMDKTKFYKMDEDGKWMMV</sequence>
<evidence type="ECO:0000313" key="5">
    <source>
        <dbReference type="EMBL" id="KAF2280398.1"/>
    </source>
</evidence>
<organism evidence="5 6">
    <name type="scientific">Westerdykella ornata</name>
    <dbReference type="NCBI Taxonomy" id="318751"/>
    <lineage>
        <taxon>Eukaryota</taxon>
        <taxon>Fungi</taxon>
        <taxon>Dikarya</taxon>
        <taxon>Ascomycota</taxon>
        <taxon>Pezizomycotina</taxon>
        <taxon>Dothideomycetes</taxon>
        <taxon>Pleosporomycetidae</taxon>
        <taxon>Pleosporales</taxon>
        <taxon>Sporormiaceae</taxon>
        <taxon>Westerdykella</taxon>
    </lineage>
</organism>
<keyword evidence="6" id="KW-1185">Reference proteome</keyword>
<dbReference type="GeneID" id="54554590"/>
<feature type="coiled-coil region" evidence="2">
    <location>
        <begin position="38"/>
        <end position="65"/>
    </location>
</feature>
<keyword evidence="1" id="KW-0863">Zinc-finger</keyword>
<reference evidence="5" key="1">
    <citation type="journal article" date="2020" name="Stud. Mycol.">
        <title>101 Dothideomycetes genomes: a test case for predicting lifestyles and emergence of pathogens.</title>
        <authorList>
            <person name="Haridas S."/>
            <person name="Albert R."/>
            <person name="Binder M."/>
            <person name="Bloem J."/>
            <person name="Labutti K."/>
            <person name="Salamov A."/>
            <person name="Andreopoulos B."/>
            <person name="Baker S."/>
            <person name="Barry K."/>
            <person name="Bills G."/>
            <person name="Bluhm B."/>
            <person name="Cannon C."/>
            <person name="Castanera R."/>
            <person name="Culley D."/>
            <person name="Daum C."/>
            <person name="Ezra D."/>
            <person name="Gonzalez J."/>
            <person name="Henrissat B."/>
            <person name="Kuo A."/>
            <person name="Liang C."/>
            <person name="Lipzen A."/>
            <person name="Lutzoni F."/>
            <person name="Magnuson J."/>
            <person name="Mondo S."/>
            <person name="Nolan M."/>
            <person name="Ohm R."/>
            <person name="Pangilinan J."/>
            <person name="Park H.-J."/>
            <person name="Ramirez L."/>
            <person name="Alfaro M."/>
            <person name="Sun H."/>
            <person name="Tritt A."/>
            <person name="Yoshinaga Y."/>
            <person name="Zwiers L.-H."/>
            <person name="Turgeon B."/>
            <person name="Goodwin S."/>
            <person name="Spatafora J."/>
            <person name="Crous P."/>
            <person name="Grigoriev I."/>
        </authorList>
    </citation>
    <scope>NUCLEOTIDE SEQUENCE</scope>
    <source>
        <strain evidence="5">CBS 379.55</strain>
    </source>
</reference>
<dbReference type="EMBL" id="ML986485">
    <property type="protein sequence ID" value="KAF2280398.1"/>
    <property type="molecule type" value="Genomic_DNA"/>
</dbReference>